<evidence type="ECO:0000256" key="1">
    <source>
        <dbReference type="ARBA" id="ARBA00006485"/>
    </source>
</evidence>
<keyword evidence="2" id="KW-0723">Serine/threonine-protein kinase</keyword>
<evidence type="ECO:0000256" key="5">
    <source>
        <dbReference type="ARBA" id="ARBA00022741"/>
    </source>
</evidence>
<evidence type="ECO:0000259" key="11">
    <source>
        <dbReference type="PROSITE" id="PS50011"/>
    </source>
</evidence>
<dbReference type="SUPFAM" id="SSF56112">
    <property type="entry name" value="Protein kinase-like (PK-like)"/>
    <property type="match status" value="1"/>
</dbReference>
<evidence type="ECO:0000256" key="4">
    <source>
        <dbReference type="ARBA" id="ARBA00022679"/>
    </source>
</evidence>
<dbReference type="Pfam" id="PF00069">
    <property type="entry name" value="Pkinase"/>
    <property type="match status" value="1"/>
</dbReference>
<dbReference type="PROSITE" id="PS50011">
    <property type="entry name" value="PROTEIN_KINASE_DOM"/>
    <property type="match status" value="1"/>
</dbReference>
<comment type="caution">
    <text evidence="12">The sequence shown here is derived from an EMBL/GenBank/DDBJ whole genome shotgun (WGS) entry which is preliminary data.</text>
</comment>
<dbReference type="OrthoDB" id="2158884at2759"/>
<dbReference type="GO" id="GO:0005524">
    <property type="term" value="F:ATP binding"/>
    <property type="evidence" value="ECO:0007669"/>
    <property type="project" value="UniProtKB-KW"/>
</dbReference>
<sequence>MERYKLLREIGDGTCGNVFMAYNVETNKIVAVKKMKRKFFQWEECVSLREVKALQKLIHPNIVKLKEVTMENHELFFIFEHMECNLYDVMRERQVPFPEGDIRNFMVQILQGLAYMHNNGYFHRDLKPENLLVTNGIVKIADFGLAREVSSNPPYTDYVSTRWYRAPEVLLQSSAYTPAIDMWAVGAILAELFTLSPLFPGESETDQLYKICTVLGTPDCTIWPEGMNLPRSCSFKFFQIPPRNLWELIPNASLEAIDLIQQLCSWDPRRRPTAEQALQHPFFNVCNWVPRPVHDASHAKTEEPKAHPRLELNLWDFSTEPDECFLDLTLSLKPSFPGTDLANHVPRRTEEELLLFSGFENTPVKSGFWPLVPSDRPVGDVPVIPSWQQAYMVDSQAALPGFSGSPFGLSLQPNLLENHSLAPIRQVNFF</sequence>
<evidence type="ECO:0000313" key="13">
    <source>
        <dbReference type="Proteomes" id="UP000604825"/>
    </source>
</evidence>
<dbReference type="AlphaFoldDB" id="A0A811MP13"/>
<dbReference type="EMBL" id="CAJGYO010000001">
    <property type="protein sequence ID" value="CAD6207637.1"/>
    <property type="molecule type" value="Genomic_DNA"/>
</dbReference>
<keyword evidence="6" id="KW-0418">Kinase</keyword>
<gene>
    <name evidence="12" type="ORF">NCGR_LOCUS5135</name>
</gene>
<dbReference type="SMART" id="SM00220">
    <property type="entry name" value="S_TKc"/>
    <property type="match status" value="1"/>
</dbReference>
<evidence type="ECO:0000256" key="7">
    <source>
        <dbReference type="ARBA" id="ARBA00022840"/>
    </source>
</evidence>
<evidence type="ECO:0000256" key="2">
    <source>
        <dbReference type="ARBA" id="ARBA00022527"/>
    </source>
</evidence>
<evidence type="ECO:0000256" key="8">
    <source>
        <dbReference type="ARBA" id="ARBA00047811"/>
    </source>
</evidence>
<dbReference type="PROSITE" id="PS00108">
    <property type="entry name" value="PROTEIN_KINASE_ST"/>
    <property type="match status" value="1"/>
</dbReference>
<protein>
    <recommendedName>
        <fullName evidence="11">Protein kinase domain-containing protein</fullName>
    </recommendedName>
</protein>
<keyword evidence="3" id="KW-0597">Phosphoprotein</keyword>
<evidence type="ECO:0000256" key="9">
    <source>
        <dbReference type="ARBA" id="ARBA00048367"/>
    </source>
</evidence>
<keyword evidence="5" id="KW-0547">Nucleotide-binding</keyword>
<dbReference type="PANTHER" id="PTHR24055">
    <property type="entry name" value="MITOGEN-ACTIVATED PROTEIN KINASE"/>
    <property type="match status" value="1"/>
</dbReference>
<evidence type="ECO:0000256" key="6">
    <source>
        <dbReference type="ARBA" id="ARBA00022777"/>
    </source>
</evidence>
<evidence type="ECO:0000313" key="12">
    <source>
        <dbReference type="EMBL" id="CAD6207637.1"/>
    </source>
</evidence>
<evidence type="ECO:0000256" key="3">
    <source>
        <dbReference type="ARBA" id="ARBA00022553"/>
    </source>
</evidence>
<keyword evidence="13" id="KW-1185">Reference proteome</keyword>
<dbReference type="Gene3D" id="1.10.510.10">
    <property type="entry name" value="Transferase(Phosphotransferase) domain 1"/>
    <property type="match status" value="1"/>
</dbReference>
<dbReference type="GO" id="GO:0004693">
    <property type="term" value="F:cyclin-dependent protein serine/threonine kinase activity"/>
    <property type="evidence" value="ECO:0007669"/>
    <property type="project" value="UniProtKB-EC"/>
</dbReference>
<evidence type="ECO:0000256" key="10">
    <source>
        <dbReference type="ARBA" id="ARBA00049280"/>
    </source>
</evidence>
<comment type="similarity">
    <text evidence="1">Belongs to the protein kinase superfamily. CMGC Ser/Thr protein kinase family. CDC2/CDKX subfamily.</text>
</comment>
<comment type="catalytic activity">
    <reaction evidence="10">
        <text>[DNA-directed RNA polymerase] + ATP = phospho-[DNA-directed RNA polymerase] + ADP + H(+)</text>
        <dbReference type="Rhea" id="RHEA:10216"/>
        <dbReference type="Rhea" id="RHEA-COMP:11321"/>
        <dbReference type="Rhea" id="RHEA-COMP:11322"/>
        <dbReference type="ChEBI" id="CHEBI:15378"/>
        <dbReference type="ChEBI" id="CHEBI:30616"/>
        <dbReference type="ChEBI" id="CHEBI:43176"/>
        <dbReference type="ChEBI" id="CHEBI:68546"/>
        <dbReference type="ChEBI" id="CHEBI:456216"/>
        <dbReference type="EC" id="2.7.11.23"/>
    </reaction>
</comment>
<accession>A0A811MP13</accession>
<dbReference type="InterPro" id="IPR000719">
    <property type="entry name" value="Prot_kinase_dom"/>
</dbReference>
<dbReference type="InterPro" id="IPR050117">
    <property type="entry name" value="MAPK"/>
</dbReference>
<dbReference type="FunFam" id="1.10.510.10:FF:000104">
    <property type="entry name" value="serine/threonine-protein kinase MAK isoform X1"/>
    <property type="match status" value="1"/>
</dbReference>
<dbReference type="Proteomes" id="UP000604825">
    <property type="component" value="Unassembled WGS sequence"/>
</dbReference>
<dbReference type="CDD" id="cd07830">
    <property type="entry name" value="STKc_MAK_like"/>
    <property type="match status" value="1"/>
</dbReference>
<dbReference type="InterPro" id="IPR011009">
    <property type="entry name" value="Kinase-like_dom_sf"/>
</dbReference>
<keyword evidence="7" id="KW-0067">ATP-binding</keyword>
<reference evidence="12" key="1">
    <citation type="submission" date="2020-10" db="EMBL/GenBank/DDBJ databases">
        <authorList>
            <person name="Han B."/>
            <person name="Lu T."/>
            <person name="Zhao Q."/>
            <person name="Huang X."/>
            <person name="Zhao Y."/>
        </authorList>
    </citation>
    <scope>NUCLEOTIDE SEQUENCE</scope>
</reference>
<name>A0A811MP13_9POAL</name>
<organism evidence="12 13">
    <name type="scientific">Miscanthus lutarioriparius</name>
    <dbReference type="NCBI Taxonomy" id="422564"/>
    <lineage>
        <taxon>Eukaryota</taxon>
        <taxon>Viridiplantae</taxon>
        <taxon>Streptophyta</taxon>
        <taxon>Embryophyta</taxon>
        <taxon>Tracheophyta</taxon>
        <taxon>Spermatophyta</taxon>
        <taxon>Magnoliopsida</taxon>
        <taxon>Liliopsida</taxon>
        <taxon>Poales</taxon>
        <taxon>Poaceae</taxon>
        <taxon>PACMAD clade</taxon>
        <taxon>Panicoideae</taxon>
        <taxon>Andropogonodae</taxon>
        <taxon>Andropogoneae</taxon>
        <taxon>Saccharinae</taxon>
        <taxon>Miscanthus</taxon>
    </lineage>
</organism>
<comment type="catalytic activity">
    <reaction evidence="9">
        <text>L-seryl-[protein] + ATP = O-phospho-L-seryl-[protein] + ADP + H(+)</text>
        <dbReference type="Rhea" id="RHEA:17989"/>
        <dbReference type="Rhea" id="RHEA-COMP:9863"/>
        <dbReference type="Rhea" id="RHEA-COMP:11604"/>
        <dbReference type="ChEBI" id="CHEBI:15378"/>
        <dbReference type="ChEBI" id="CHEBI:29999"/>
        <dbReference type="ChEBI" id="CHEBI:30616"/>
        <dbReference type="ChEBI" id="CHEBI:83421"/>
        <dbReference type="ChEBI" id="CHEBI:456216"/>
        <dbReference type="EC" id="2.7.11.22"/>
    </reaction>
</comment>
<dbReference type="Gene3D" id="3.30.200.20">
    <property type="entry name" value="Phosphorylase Kinase, domain 1"/>
    <property type="match status" value="1"/>
</dbReference>
<dbReference type="GO" id="GO:0008353">
    <property type="term" value="F:RNA polymerase II CTD heptapeptide repeat kinase activity"/>
    <property type="evidence" value="ECO:0007669"/>
    <property type="project" value="UniProtKB-EC"/>
</dbReference>
<dbReference type="InterPro" id="IPR008271">
    <property type="entry name" value="Ser/Thr_kinase_AS"/>
</dbReference>
<comment type="catalytic activity">
    <reaction evidence="8">
        <text>L-threonyl-[protein] + ATP = O-phospho-L-threonyl-[protein] + ADP + H(+)</text>
        <dbReference type="Rhea" id="RHEA:46608"/>
        <dbReference type="Rhea" id="RHEA-COMP:11060"/>
        <dbReference type="Rhea" id="RHEA-COMP:11605"/>
        <dbReference type="ChEBI" id="CHEBI:15378"/>
        <dbReference type="ChEBI" id="CHEBI:30013"/>
        <dbReference type="ChEBI" id="CHEBI:30616"/>
        <dbReference type="ChEBI" id="CHEBI:61977"/>
        <dbReference type="ChEBI" id="CHEBI:456216"/>
        <dbReference type="EC" id="2.7.11.22"/>
    </reaction>
</comment>
<keyword evidence="4" id="KW-0808">Transferase</keyword>
<feature type="domain" description="Protein kinase" evidence="11">
    <location>
        <begin position="4"/>
        <end position="283"/>
    </location>
</feature>
<proteinExistence type="inferred from homology"/>
<dbReference type="FunFam" id="3.30.200.20:FF:000335">
    <property type="entry name" value="Serine/threonine-protein kinase MHK"/>
    <property type="match status" value="1"/>
</dbReference>